<comment type="catalytic activity">
    <reaction evidence="10 11">
        <text>an acyl-CoA + a 1,2-diacyl-sn-glycerol = a triacyl-sn-glycerol + CoA</text>
        <dbReference type="Rhea" id="RHEA:10868"/>
        <dbReference type="ChEBI" id="CHEBI:17815"/>
        <dbReference type="ChEBI" id="CHEBI:57287"/>
        <dbReference type="ChEBI" id="CHEBI:58342"/>
        <dbReference type="ChEBI" id="CHEBI:64615"/>
        <dbReference type="EC" id="2.3.1.20"/>
    </reaction>
</comment>
<dbReference type="InterPro" id="IPR004255">
    <property type="entry name" value="O-acyltransferase_WSD1_N"/>
</dbReference>
<evidence type="ECO:0000313" key="13">
    <source>
        <dbReference type="Proteomes" id="UP000192801"/>
    </source>
</evidence>
<evidence type="ECO:0000313" key="12">
    <source>
        <dbReference type="EMBL" id="ORA70210.1"/>
    </source>
</evidence>
<dbReference type="GO" id="GO:0051701">
    <property type="term" value="P:biological process involved in interaction with host"/>
    <property type="evidence" value="ECO:0007669"/>
    <property type="project" value="TreeGrafter"/>
</dbReference>
<dbReference type="InterPro" id="IPR023213">
    <property type="entry name" value="CAT-like_dom_sf"/>
</dbReference>
<evidence type="ECO:0000256" key="4">
    <source>
        <dbReference type="ARBA" id="ARBA00013244"/>
    </source>
</evidence>
<dbReference type="SUPFAM" id="SSF52777">
    <property type="entry name" value="CoA-dependent acyltransferases"/>
    <property type="match status" value="1"/>
</dbReference>
<dbReference type="GO" id="GO:0001666">
    <property type="term" value="P:response to hypoxia"/>
    <property type="evidence" value="ECO:0007669"/>
    <property type="project" value="TreeGrafter"/>
</dbReference>
<dbReference type="InterPro" id="IPR045034">
    <property type="entry name" value="O-acyltransferase_WSD1-like"/>
</dbReference>
<comment type="caution">
    <text evidence="12">The sequence shown here is derived from an EMBL/GenBank/DDBJ whole genome shotgun (WGS) entry which is preliminary data.</text>
</comment>
<dbReference type="GO" id="GO:0071731">
    <property type="term" value="P:response to nitric oxide"/>
    <property type="evidence" value="ECO:0007669"/>
    <property type="project" value="TreeGrafter"/>
</dbReference>
<dbReference type="Gene3D" id="3.30.559.10">
    <property type="entry name" value="Chloramphenicol acetyltransferase-like domain"/>
    <property type="match status" value="1"/>
</dbReference>
<name>A0A1X0DEH4_9MYCO</name>
<dbReference type="RefSeq" id="WP_083031133.1">
    <property type="nucleotide sequence ID" value="NZ_AP022618.1"/>
</dbReference>
<keyword evidence="8 11" id="KW-0443">Lipid metabolism</keyword>
<accession>A0A1X0DEH4</accession>
<protein>
    <recommendedName>
        <fullName evidence="4 11">Diacylglycerol O-acyltransferase</fullName>
        <ecNumber evidence="4 11">2.3.1.20</ecNumber>
    </recommendedName>
</protein>
<keyword evidence="6 11" id="KW-0808">Transferase</keyword>
<evidence type="ECO:0000256" key="5">
    <source>
        <dbReference type="ARBA" id="ARBA00022516"/>
    </source>
</evidence>
<keyword evidence="13" id="KW-1185">Reference proteome</keyword>
<gene>
    <name evidence="12" type="ORF">BST26_11655</name>
</gene>
<evidence type="ECO:0000256" key="9">
    <source>
        <dbReference type="ARBA" id="ARBA00023315"/>
    </source>
</evidence>
<dbReference type="EMBL" id="MVHS01000024">
    <property type="protein sequence ID" value="ORA70210.1"/>
    <property type="molecule type" value="Genomic_DNA"/>
</dbReference>
<evidence type="ECO:0000256" key="2">
    <source>
        <dbReference type="ARBA" id="ARBA00005189"/>
    </source>
</evidence>
<dbReference type="Proteomes" id="UP000192801">
    <property type="component" value="Unassembled WGS sequence"/>
</dbReference>
<evidence type="ECO:0000256" key="10">
    <source>
        <dbReference type="ARBA" id="ARBA00048109"/>
    </source>
</evidence>
<evidence type="ECO:0000256" key="7">
    <source>
        <dbReference type="ARBA" id="ARBA00022798"/>
    </source>
</evidence>
<keyword evidence="5 11" id="KW-0444">Lipid biosynthesis</keyword>
<keyword evidence="9 11" id="KW-0012">Acyltransferase</keyword>
<comment type="similarity">
    <text evidence="3 11">Belongs to the long-chain O-acyltransferase family.</text>
</comment>
<evidence type="ECO:0000256" key="3">
    <source>
        <dbReference type="ARBA" id="ARBA00009587"/>
    </source>
</evidence>
<dbReference type="Pfam" id="PF06974">
    <property type="entry name" value="WS_DGAT_C"/>
    <property type="match status" value="1"/>
</dbReference>
<dbReference type="NCBIfam" id="TIGR02946">
    <property type="entry name" value="acyl_WS_DGAT"/>
    <property type="match status" value="1"/>
</dbReference>
<dbReference type="PANTHER" id="PTHR31650:SF1">
    <property type="entry name" value="WAX ESTER SYNTHASE_DIACYLGLYCEROL ACYLTRANSFERASE 4-RELATED"/>
    <property type="match status" value="1"/>
</dbReference>
<dbReference type="GO" id="GO:0005886">
    <property type="term" value="C:plasma membrane"/>
    <property type="evidence" value="ECO:0007669"/>
    <property type="project" value="TreeGrafter"/>
</dbReference>
<dbReference type="Pfam" id="PF03007">
    <property type="entry name" value="WS_DGAT_cat"/>
    <property type="match status" value="1"/>
</dbReference>
<comment type="pathway">
    <text evidence="2">Lipid metabolism.</text>
</comment>
<dbReference type="InterPro" id="IPR009721">
    <property type="entry name" value="O-acyltransferase_WSD1_C"/>
</dbReference>
<comment type="pathway">
    <text evidence="1 11">Glycerolipid metabolism; triacylglycerol biosynthesis.</text>
</comment>
<dbReference type="PANTHER" id="PTHR31650">
    <property type="entry name" value="O-ACYLTRANSFERASE (WSD1-LIKE) FAMILY PROTEIN"/>
    <property type="match status" value="1"/>
</dbReference>
<dbReference type="UniPathway" id="UPA00282"/>
<evidence type="ECO:0000256" key="11">
    <source>
        <dbReference type="RuleBase" id="RU361241"/>
    </source>
</evidence>
<dbReference type="GO" id="GO:0019432">
    <property type="term" value="P:triglyceride biosynthetic process"/>
    <property type="evidence" value="ECO:0007669"/>
    <property type="project" value="UniProtKB-UniPathway"/>
</dbReference>
<evidence type="ECO:0000256" key="1">
    <source>
        <dbReference type="ARBA" id="ARBA00004771"/>
    </source>
</evidence>
<dbReference type="GO" id="GO:0004144">
    <property type="term" value="F:diacylglycerol O-acyltransferase activity"/>
    <property type="evidence" value="ECO:0007669"/>
    <property type="project" value="UniProtKB-EC"/>
</dbReference>
<dbReference type="AlphaFoldDB" id="A0A1X0DEH4"/>
<reference evidence="12 13" key="1">
    <citation type="submission" date="2016-12" db="EMBL/GenBank/DDBJ databases">
        <title>The new phylogeny of genus Mycobacterium.</title>
        <authorList>
            <person name="Tortoli E."/>
            <person name="Trovato A."/>
            <person name="Cirillo D.M."/>
        </authorList>
    </citation>
    <scope>NUCLEOTIDE SEQUENCE [LARGE SCALE GENOMIC DNA]</scope>
    <source>
        <strain evidence="12 13">DSM 45130</strain>
    </source>
</reference>
<dbReference type="STRING" id="444597.BST26_11655"/>
<sequence>MERLSVLDAGFLQVEDSDPRVSLAIGSVTILEGPAPDFEEFTTVLGGRLAAAPRLRQVVRTHPLDLEPPHWADVDELDLGHHLRRVALPAPGGDAELFDLVSEIIERRLDRNYPLWECWLVEGLADDRWALIVKLHHAVADGVSATAMMAALNDDDGTTGSFATHLHEAHETEHPSLLSRISLNPLDWGKAAWELSAGAADLAIQTVRGSVTIVGDMVRPAPESSLNGPVGSLRRYRAVRVPIADIRAIAHAFDATFNDVALAAVTHGYRQVMLNRGESPRPDSLRTLIPVSVRDTAALDTPDNRVSLMLPLLPVDLQTPLEQLKTLRRRMRRAKSSGQRQAGANVVDVANRFLPFPLTAWTVRAVSRLPQRNIAGLATNVPGPREQVRMLGRTVVAMLPIPPLAVRLRIGVAMLSYADDLTFGILADYDSNPDLDLLAEGIESAVADLARQV</sequence>
<keyword evidence="7 11" id="KW-0319">Glycerol metabolism</keyword>
<dbReference type="InterPro" id="IPR014292">
    <property type="entry name" value="Acyl_transf_WS/DGAT"/>
</dbReference>
<dbReference type="OrthoDB" id="9810950at2"/>
<evidence type="ECO:0000256" key="8">
    <source>
        <dbReference type="ARBA" id="ARBA00023098"/>
    </source>
</evidence>
<proteinExistence type="inferred from homology"/>
<evidence type="ECO:0000256" key="6">
    <source>
        <dbReference type="ARBA" id="ARBA00022679"/>
    </source>
</evidence>
<dbReference type="EC" id="2.3.1.20" evidence="4 11"/>
<organism evidence="12 13">
    <name type="scientific">Mycolicibacterium insubricum</name>
    <dbReference type="NCBI Taxonomy" id="444597"/>
    <lineage>
        <taxon>Bacteria</taxon>
        <taxon>Bacillati</taxon>
        <taxon>Actinomycetota</taxon>
        <taxon>Actinomycetes</taxon>
        <taxon>Mycobacteriales</taxon>
        <taxon>Mycobacteriaceae</taxon>
        <taxon>Mycolicibacterium</taxon>
    </lineage>
</organism>
<dbReference type="GO" id="GO:0006071">
    <property type="term" value="P:glycerol metabolic process"/>
    <property type="evidence" value="ECO:0007669"/>
    <property type="project" value="UniProtKB-KW"/>
</dbReference>